<dbReference type="SUPFAM" id="SSF53474">
    <property type="entry name" value="alpha/beta-Hydrolases"/>
    <property type="match status" value="1"/>
</dbReference>
<organism evidence="6 7">
    <name type="scientific">Pseudohalioglobus sediminis</name>
    <dbReference type="NCBI Taxonomy" id="2606449"/>
    <lineage>
        <taxon>Bacteria</taxon>
        <taxon>Pseudomonadati</taxon>
        <taxon>Pseudomonadota</taxon>
        <taxon>Gammaproteobacteria</taxon>
        <taxon>Cellvibrionales</taxon>
        <taxon>Halieaceae</taxon>
        <taxon>Pseudohalioglobus</taxon>
    </lineage>
</organism>
<evidence type="ECO:0000259" key="5">
    <source>
        <dbReference type="Pfam" id="PF12146"/>
    </source>
</evidence>
<dbReference type="PRINTS" id="PR00111">
    <property type="entry name" value="ABHYDROLASE"/>
</dbReference>
<dbReference type="InterPro" id="IPR000073">
    <property type="entry name" value="AB_hydrolase_1"/>
</dbReference>
<reference evidence="6 7" key="1">
    <citation type="submission" date="2019-09" db="EMBL/GenBank/DDBJ databases">
        <authorList>
            <person name="Chen X.-Y."/>
        </authorList>
    </citation>
    <scope>NUCLEOTIDE SEQUENCE [LARGE SCALE GENOMIC DNA]</scope>
    <source>
        <strain evidence="6 7">NY5</strain>
    </source>
</reference>
<dbReference type="Gene3D" id="3.40.50.1820">
    <property type="entry name" value="alpha/beta hydrolase"/>
    <property type="match status" value="1"/>
</dbReference>
<accession>A0A5B0WTW5</accession>
<evidence type="ECO:0000256" key="1">
    <source>
        <dbReference type="ARBA" id="ARBA00001613"/>
    </source>
</evidence>
<evidence type="ECO:0000313" key="7">
    <source>
        <dbReference type="Proteomes" id="UP000323708"/>
    </source>
</evidence>
<keyword evidence="7" id="KW-1185">Reference proteome</keyword>
<feature type="domain" description="Serine aminopeptidase S33" evidence="5">
    <location>
        <begin position="26"/>
        <end position="261"/>
    </location>
</feature>
<name>A0A5B0WTW5_9GAMM</name>
<evidence type="ECO:0000256" key="2">
    <source>
        <dbReference type="ARBA" id="ARBA00008645"/>
    </source>
</evidence>
<evidence type="ECO:0000256" key="3">
    <source>
        <dbReference type="ARBA" id="ARBA00013254"/>
    </source>
</evidence>
<dbReference type="FunFam" id="3.40.50.1820:FF:000117">
    <property type="entry name" value="Monoglyceride lipase, putative"/>
    <property type="match status" value="1"/>
</dbReference>
<evidence type="ECO:0000256" key="4">
    <source>
        <dbReference type="ARBA" id="ARBA00071261"/>
    </source>
</evidence>
<dbReference type="Proteomes" id="UP000323708">
    <property type="component" value="Unassembled WGS sequence"/>
</dbReference>
<comment type="similarity">
    <text evidence="2">Belongs to the AB hydrolase superfamily.</text>
</comment>
<dbReference type="GO" id="GO:0047372">
    <property type="term" value="F:monoacylglycerol lipase activity"/>
    <property type="evidence" value="ECO:0007669"/>
    <property type="project" value="UniProtKB-EC"/>
</dbReference>
<protein>
    <recommendedName>
        <fullName evidence="4">Monoacylglycerol lipase</fullName>
        <ecNumber evidence="3">3.1.1.23</ecNumber>
    </recommendedName>
</protein>
<dbReference type="InterPro" id="IPR029058">
    <property type="entry name" value="AB_hydrolase_fold"/>
</dbReference>
<dbReference type="InterPro" id="IPR051044">
    <property type="entry name" value="MAG_DAG_Lipase"/>
</dbReference>
<dbReference type="InterPro" id="IPR022742">
    <property type="entry name" value="Hydrolase_4"/>
</dbReference>
<evidence type="ECO:0000313" key="6">
    <source>
        <dbReference type="EMBL" id="KAA1190522.1"/>
    </source>
</evidence>
<dbReference type="EMBL" id="VTUX01000005">
    <property type="protein sequence ID" value="KAA1190522.1"/>
    <property type="molecule type" value="Genomic_DNA"/>
</dbReference>
<gene>
    <name evidence="6" type="ORF">F0M18_11965</name>
</gene>
<sequence>MQHKDGSFEGAAGHSIYYQQWTPDTAPKAVLLIVHGAGEHSGRYAGLAAHCCAAGYAVVAQDHIGHGKSDGSYGHMEEFQHHMETLEMFRQRMAEQFPELPVILLGHSMGGLISACFLLSHQREFAGCVLSGPAIKTEMEPGLIQRLLIQLLSRLTPSMGVMQLDPAGVSRDPAVVKAYCEDPLVNHGKMSARFVSELFAAMAEIQARAAEIELPILIMHGAADVMTAPDGSRFLYDAVSSSDKTLKLYPGLYHEIFAEPEREEIYAELTDWCDRRLGG</sequence>
<dbReference type="RefSeq" id="WP_149611677.1">
    <property type="nucleotide sequence ID" value="NZ_VTUX01000005.1"/>
</dbReference>
<dbReference type="AlphaFoldDB" id="A0A5B0WTW5"/>
<comment type="caution">
    <text evidence="6">The sequence shown here is derived from an EMBL/GenBank/DDBJ whole genome shotgun (WGS) entry which is preliminary data.</text>
</comment>
<dbReference type="Pfam" id="PF12146">
    <property type="entry name" value="Hydrolase_4"/>
    <property type="match status" value="1"/>
</dbReference>
<dbReference type="EC" id="3.1.1.23" evidence="3"/>
<comment type="catalytic activity">
    <reaction evidence="1">
        <text>Hydrolyzes glycerol monoesters of long-chain fatty acids.</text>
        <dbReference type="EC" id="3.1.1.23"/>
    </reaction>
</comment>
<dbReference type="PANTHER" id="PTHR11614">
    <property type="entry name" value="PHOSPHOLIPASE-RELATED"/>
    <property type="match status" value="1"/>
</dbReference>
<proteinExistence type="inferred from homology"/>